<dbReference type="GO" id="GO:0051087">
    <property type="term" value="F:protein-folding chaperone binding"/>
    <property type="evidence" value="ECO:0007669"/>
    <property type="project" value="InterPro"/>
</dbReference>
<dbReference type="InterPro" id="IPR039773">
    <property type="entry name" value="BAG_chaperone_regulator"/>
</dbReference>
<dbReference type="SMART" id="SM00264">
    <property type="entry name" value="BAG"/>
    <property type="match status" value="1"/>
</dbReference>
<protein>
    <recommendedName>
        <fullName evidence="6">BAG domain-containing protein</fullName>
    </recommendedName>
</protein>
<dbReference type="GO" id="GO:0000774">
    <property type="term" value="F:adenyl-nucleotide exchange factor activity"/>
    <property type="evidence" value="ECO:0007669"/>
    <property type="project" value="TreeGrafter"/>
</dbReference>
<dbReference type="PANTHER" id="PTHR12329:SF16">
    <property type="entry name" value="BAG FAMILY MOLECULAR CHAPERONE REGULATOR 1"/>
    <property type="match status" value="1"/>
</dbReference>
<evidence type="ECO:0000313" key="4">
    <source>
        <dbReference type="EMBL" id="KAF9529220.1"/>
    </source>
</evidence>
<dbReference type="GO" id="GO:0016020">
    <property type="term" value="C:membrane"/>
    <property type="evidence" value="ECO:0007669"/>
    <property type="project" value="TreeGrafter"/>
</dbReference>
<dbReference type="InterPro" id="IPR003103">
    <property type="entry name" value="BAG_domain"/>
</dbReference>
<dbReference type="SUPFAM" id="SSF54236">
    <property type="entry name" value="Ubiquitin-like"/>
    <property type="match status" value="1"/>
</dbReference>
<dbReference type="GO" id="GO:0050821">
    <property type="term" value="P:protein stabilization"/>
    <property type="evidence" value="ECO:0007669"/>
    <property type="project" value="TreeGrafter"/>
</dbReference>
<dbReference type="OrthoDB" id="417450at2759"/>
<dbReference type="AlphaFoldDB" id="A0A9P6JR57"/>
<dbReference type="GO" id="GO:0005634">
    <property type="term" value="C:nucleus"/>
    <property type="evidence" value="ECO:0007669"/>
    <property type="project" value="TreeGrafter"/>
</dbReference>
<dbReference type="Gene3D" id="1.20.58.120">
    <property type="entry name" value="BAG domain"/>
    <property type="match status" value="1"/>
</dbReference>
<reference evidence="4" key="1">
    <citation type="submission" date="2020-11" db="EMBL/GenBank/DDBJ databases">
        <authorList>
            <consortium name="DOE Joint Genome Institute"/>
            <person name="Ahrendt S."/>
            <person name="Riley R."/>
            <person name="Andreopoulos W."/>
            <person name="Labutti K."/>
            <person name="Pangilinan J."/>
            <person name="Ruiz-Duenas F.J."/>
            <person name="Barrasa J.M."/>
            <person name="Sanchez-Garcia M."/>
            <person name="Camarero S."/>
            <person name="Miyauchi S."/>
            <person name="Serrano A."/>
            <person name="Linde D."/>
            <person name="Babiker R."/>
            <person name="Drula E."/>
            <person name="Ayuso-Fernandez I."/>
            <person name="Pacheco R."/>
            <person name="Padilla G."/>
            <person name="Ferreira P."/>
            <person name="Barriuso J."/>
            <person name="Kellner H."/>
            <person name="Castanera R."/>
            <person name="Alfaro M."/>
            <person name="Ramirez L."/>
            <person name="Pisabarro A.G."/>
            <person name="Kuo A."/>
            <person name="Tritt A."/>
            <person name="Lipzen A."/>
            <person name="He G."/>
            <person name="Yan M."/>
            <person name="Ng V."/>
            <person name="Cullen D."/>
            <person name="Martin F."/>
            <person name="Rosso M.-N."/>
            <person name="Henrissat B."/>
            <person name="Hibbett D."/>
            <person name="Martinez A.T."/>
            <person name="Grigoriev I.V."/>
        </authorList>
    </citation>
    <scope>NUCLEOTIDE SEQUENCE</scope>
    <source>
        <strain evidence="4">CBS 506.95</strain>
    </source>
</reference>
<proteinExistence type="predicted"/>
<dbReference type="SMART" id="SM00213">
    <property type="entry name" value="UBQ"/>
    <property type="match status" value="1"/>
</dbReference>
<dbReference type="InterPro" id="IPR036533">
    <property type="entry name" value="BAG_dom_sf"/>
</dbReference>
<evidence type="ECO:0000256" key="1">
    <source>
        <dbReference type="ARBA" id="ARBA00023186"/>
    </source>
</evidence>
<dbReference type="Pfam" id="PF02179">
    <property type="entry name" value="BAG"/>
    <property type="match status" value="1"/>
</dbReference>
<feature type="domain" description="Ubiquitin-like" evidence="2">
    <location>
        <begin position="18"/>
        <end position="77"/>
    </location>
</feature>
<dbReference type="CDD" id="cd17039">
    <property type="entry name" value="Ubl_ubiquitin_like"/>
    <property type="match status" value="1"/>
</dbReference>
<dbReference type="PANTHER" id="PTHR12329">
    <property type="entry name" value="BCL2-ASSOCIATED ATHANOGENE"/>
    <property type="match status" value="1"/>
</dbReference>
<dbReference type="Proteomes" id="UP000807306">
    <property type="component" value="Unassembled WGS sequence"/>
</dbReference>
<dbReference type="PROSITE" id="PS51035">
    <property type="entry name" value="BAG"/>
    <property type="match status" value="1"/>
</dbReference>
<feature type="domain" description="BAG" evidence="3">
    <location>
        <begin position="89"/>
        <end position="172"/>
    </location>
</feature>
<keyword evidence="1" id="KW-0143">Chaperone</keyword>
<dbReference type="SUPFAM" id="SSF63491">
    <property type="entry name" value="BAG domain"/>
    <property type="match status" value="1"/>
</dbReference>
<comment type="caution">
    <text evidence="4">The sequence shown here is derived from an EMBL/GenBank/DDBJ whole genome shotgun (WGS) entry which is preliminary data.</text>
</comment>
<dbReference type="InterPro" id="IPR000626">
    <property type="entry name" value="Ubiquitin-like_dom"/>
</dbReference>
<dbReference type="GO" id="GO:0005829">
    <property type="term" value="C:cytosol"/>
    <property type="evidence" value="ECO:0007669"/>
    <property type="project" value="TreeGrafter"/>
</dbReference>
<organism evidence="4 5">
    <name type="scientific">Crepidotus variabilis</name>
    <dbReference type="NCBI Taxonomy" id="179855"/>
    <lineage>
        <taxon>Eukaryota</taxon>
        <taxon>Fungi</taxon>
        <taxon>Dikarya</taxon>
        <taxon>Basidiomycota</taxon>
        <taxon>Agaricomycotina</taxon>
        <taxon>Agaricomycetes</taxon>
        <taxon>Agaricomycetidae</taxon>
        <taxon>Agaricales</taxon>
        <taxon>Agaricineae</taxon>
        <taxon>Crepidotaceae</taxon>
        <taxon>Crepidotus</taxon>
    </lineage>
</organism>
<dbReference type="Pfam" id="PF00240">
    <property type="entry name" value="ubiquitin"/>
    <property type="match status" value="1"/>
</dbReference>
<dbReference type="EMBL" id="MU157847">
    <property type="protein sequence ID" value="KAF9529220.1"/>
    <property type="molecule type" value="Genomic_DNA"/>
</dbReference>
<sequence length="172" mass="19064">MAVTVMWGDQSFHFDLPSPDTTLAAVKHSIAAYTQLPYNAFLLIHDGAVMEDDNAPIDAYHLRPNSTIAIVTRDNAAHLTTTNNDEAAQIAKIQSELASVQNTLVPAHAQFMHTQSLHSSPKEKSRLSELLLQALIRMDAIVPEKDWVDARAQRKAAVRTIQELLDQLDSLQ</sequence>
<dbReference type="InterPro" id="IPR029071">
    <property type="entry name" value="Ubiquitin-like_domsf"/>
</dbReference>
<name>A0A9P6JR57_9AGAR</name>
<keyword evidence="5" id="KW-1185">Reference proteome</keyword>
<evidence type="ECO:0008006" key="6">
    <source>
        <dbReference type="Google" id="ProtNLM"/>
    </source>
</evidence>
<dbReference type="Gene3D" id="3.10.20.90">
    <property type="entry name" value="Phosphatidylinositol 3-kinase Catalytic Subunit, Chain A, domain 1"/>
    <property type="match status" value="1"/>
</dbReference>
<accession>A0A9P6JR57</accession>
<evidence type="ECO:0000313" key="5">
    <source>
        <dbReference type="Proteomes" id="UP000807306"/>
    </source>
</evidence>
<dbReference type="PROSITE" id="PS50053">
    <property type="entry name" value="UBIQUITIN_2"/>
    <property type="match status" value="1"/>
</dbReference>
<evidence type="ECO:0000259" key="3">
    <source>
        <dbReference type="PROSITE" id="PS51035"/>
    </source>
</evidence>
<gene>
    <name evidence="4" type="ORF">CPB83DRAFT_852880</name>
</gene>
<evidence type="ECO:0000259" key="2">
    <source>
        <dbReference type="PROSITE" id="PS50053"/>
    </source>
</evidence>